<reference evidence="7 8" key="1">
    <citation type="submission" date="2019-03" db="EMBL/GenBank/DDBJ databases">
        <title>Single cell metagenomics reveals metabolic interactions within the superorganism composed of flagellate Streblomastix strix and complex community of Bacteroidetes bacteria on its surface.</title>
        <authorList>
            <person name="Treitli S.C."/>
            <person name="Kolisko M."/>
            <person name="Husnik F."/>
            <person name="Keeling P."/>
            <person name="Hampl V."/>
        </authorList>
    </citation>
    <scope>NUCLEOTIDE SEQUENCE [LARGE SCALE GENOMIC DNA]</scope>
    <source>
        <strain evidence="7">ST1C</strain>
    </source>
</reference>
<dbReference type="EC" id="2.7.11.1" evidence="1"/>
<feature type="region of interest" description="Disordered" evidence="5">
    <location>
        <begin position="592"/>
        <end position="734"/>
    </location>
</feature>
<dbReference type="CDD" id="cd14016">
    <property type="entry name" value="STKc_CK1"/>
    <property type="match status" value="1"/>
</dbReference>
<feature type="binding site" evidence="4">
    <location>
        <position position="42"/>
    </location>
    <ligand>
        <name>ATP</name>
        <dbReference type="ChEBI" id="CHEBI:30616"/>
    </ligand>
</feature>
<dbReference type="OrthoDB" id="5800476at2759"/>
<dbReference type="PROSITE" id="PS00107">
    <property type="entry name" value="PROTEIN_KINASE_ATP"/>
    <property type="match status" value="1"/>
</dbReference>
<evidence type="ECO:0000313" key="7">
    <source>
        <dbReference type="EMBL" id="KAA6385687.1"/>
    </source>
</evidence>
<dbReference type="InterPro" id="IPR017441">
    <property type="entry name" value="Protein_kinase_ATP_BS"/>
</dbReference>
<dbReference type="GO" id="GO:0004674">
    <property type="term" value="F:protein serine/threonine kinase activity"/>
    <property type="evidence" value="ECO:0007669"/>
    <property type="project" value="UniProtKB-EC"/>
</dbReference>
<dbReference type="GO" id="GO:0005524">
    <property type="term" value="F:ATP binding"/>
    <property type="evidence" value="ECO:0007669"/>
    <property type="project" value="UniProtKB-UniRule"/>
</dbReference>
<keyword evidence="2 4" id="KW-0547">Nucleotide-binding</keyword>
<feature type="region of interest" description="Disordered" evidence="5">
    <location>
        <begin position="302"/>
        <end position="362"/>
    </location>
</feature>
<keyword evidence="3 4" id="KW-0067">ATP-binding</keyword>
<feature type="compositionally biased region" description="Basic and acidic residues" evidence="5">
    <location>
        <begin position="625"/>
        <end position="643"/>
    </location>
</feature>
<dbReference type="Proteomes" id="UP000324800">
    <property type="component" value="Unassembled WGS sequence"/>
</dbReference>
<protein>
    <recommendedName>
        <fullName evidence="1">non-specific serine/threonine protein kinase</fullName>
        <ecNumber evidence="1">2.7.11.1</ecNumber>
    </recommendedName>
</protein>
<keyword evidence="7" id="KW-0418">Kinase</keyword>
<feature type="compositionally biased region" description="Acidic residues" evidence="5">
    <location>
        <begin position="326"/>
        <end position="337"/>
    </location>
</feature>
<dbReference type="PANTHER" id="PTHR11909">
    <property type="entry name" value="CASEIN KINASE-RELATED"/>
    <property type="match status" value="1"/>
</dbReference>
<dbReference type="InterPro" id="IPR000719">
    <property type="entry name" value="Prot_kinase_dom"/>
</dbReference>
<dbReference type="Gene3D" id="1.10.510.10">
    <property type="entry name" value="Transferase(Phosphotransferase) domain 1"/>
    <property type="match status" value="1"/>
</dbReference>
<keyword evidence="7" id="KW-0808">Transferase</keyword>
<feature type="region of interest" description="Disordered" evidence="5">
    <location>
        <begin position="451"/>
        <end position="519"/>
    </location>
</feature>
<dbReference type="FunFam" id="1.10.510.10:FF:000596">
    <property type="entry name" value="CK1 family protein kinase"/>
    <property type="match status" value="1"/>
</dbReference>
<gene>
    <name evidence="7" type="ORF">EZS28_018785</name>
</gene>
<name>A0A5J4VSX5_9EUKA</name>
<dbReference type="InterPro" id="IPR011009">
    <property type="entry name" value="Kinase-like_dom_sf"/>
</dbReference>
<feature type="domain" description="Protein kinase" evidence="6">
    <location>
        <begin position="13"/>
        <end position="281"/>
    </location>
</feature>
<feature type="compositionally biased region" description="Low complexity" evidence="5">
    <location>
        <begin position="470"/>
        <end position="481"/>
    </location>
</feature>
<feature type="compositionally biased region" description="Basic and acidic residues" evidence="5">
    <location>
        <begin position="302"/>
        <end position="318"/>
    </location>
</feature>
<sequence length="789" mass="93474">MDVPDMIADRFRVRRSNRIGAGSFGQIFRAIDLESGREYAAKFEPADIQTEQLFYEYRLYQLMRGEPGIPNVKYFGTEKGFNILVMDLLGPSLEGVFNLCNRRFSLKTVLLIAEQTIARVQTLHSYGFLHRDIKPDNFLVGRSNQDKNIYMIDLGLAKRFKDAKTHVHIPYREGKGLIGTIRYASINTHYGIELSRRDDLECISYMLIYFLKGALPWQGVDASNKRDKYKRIGDMKMQLTVSELCRGIPRVFAEFVQYTRELGFEQKPDYQYFRNKFHNLLVSVGSKFDNVFDWVSINENSRKENRREETSRRNERRLTSPRQQQDDEQNSIDEEEEQRAVQKYKEAQKEKEKERQQQQYEHQIRKKYEIEKIKEIEKKRERLREIARMKREERKKRRLMKIEKKKEKKKMIQMEKQRLKEIEENMNKYKQDFRLTLSQLSQRQQQQLQQYSSLNSSFKQANQQKQNQRDFFSADDSPDFPQNDAKSMSYNSREKKLKKKRDDIKGHRRVLSSGGSDQMRKLHEFNVDMNNNINKPKMSIEKLNEMNKKLLQNQQKRNKRKTSSLLDKGRIIDIDEETETLVDDRDIKQDFMSSINDDNEQDQHIIKDFDEKNSKDRKQIRKKKKEDVLSDNSSHENSDQLKKEAKKKRMEIAKQREIARKKQLPGALLDRQQKESESSSSNTNSSSEVNTGGIQNERRSVKEKNVRKDGLNFGQKQMMKDQIPRSGSENGNLNERKDQFMKNVSAQIKLKKIFHCRPTKLLLAPNRFSMKKRTETGGTEEKQGQMKKN</sequence>
<dbReference type="SMART" id="SM00220">
    <property type="entry name" value="S_TKc"/>
    <property type="match status" value="1"/>
</dbReference>
<feature type="compositionally biased region" description="Basic and acidic residues" evidence="5">
    <location>
        <begin position="650"/>
        <end position="660"/>
    </location>
</feature>
<evidence type="ECO:0000256" key="2">
    <source>
        <dbReference type="ARBA" id="ARBA00022741"/>
    </source>
</evidence>
<comment type="caution">
    <text evidence="7">The sequence shown here is derived from an EMBL/GenBank/DDBJ whole genome shotgun (WGS) entry which is preliminary data.</text>
</comment>
<dbReference type="PROSITE" id="PS00108">
    <property type="entry name" value="PROTEIN_KINASE_ST"/>
    <property type="match status" value="1"/>
</dbReference>
<evidence type="ECO:0000256" key="4">
    <source>
        <dbReference type="PROSITE-ProRule" id="PRU10141"/>
    </source>
</evidence>
<proteinExistence type="predicted"/>
<evidence type="ECO:0000256" key="3">
    <source>
        <dbReference type="ARBA" id="ARBA00022840"/>
    </source>
</evidence>
<feature type="compositionally biased region" description="Basic and acidic residues" evidence="5">
    <location>
        <begin position="338"/>
        <end position="362"/>
    </location>
</feature>
<organism evidence="7 8">
    <name type="scientific">Streblomastix strix</name>
    <dbReference type="NCBI Taxonomy" id="222440"/>
    <lineage>
        <taxon>Eukaryota</taxon>
        <taxon>Metamonada</taxon>
        <taxon>Preaxostyla</taxon>
        <taxon>Oxymonadida</taxon>
        <taxon>Streblomastigidae</taxon>
        <taxon>Streblomastix</taxon>
    </lineage>
</organism>
<feature type="region of interest" description="Disordered" evidence="5">
    <location>
        <begin position="765"/>
        <end position="789"/>
    </location>
</feature>
<evidence type="ECO:0000259" key="6">
    <source>
        <dbReference type="PROSITE" id="PS50011"/>
    </source>
</evidence>
<evidence type="ECO:0000256" key="1">
    <source>
        <dbReference type="ARBA" id="ARBA00012513"/>
    </source>
</evidence>
<dbReference type="AlphaFoldDB" id="A0A5J4VSX5"/>
<dbReference type="SUPFAM" id="SSF56112">
    <property type="entry name" value="Protein kinase-like (PK-like)"/>
    <property type="match status" value="1"/>
</dbReference>
<feature type="compositionally biased region" description="Low complexity" evidence="5">
    <location>
        <begin position="678"/>
        <end position="691"/>
    </location>
</feature>
<dbReference type="PROSITE" id="PS50011">
    <property type="entry name" value="PROTEIN_KINASE_DOM"/>
    <property type="match status" value="1"/>
</dbReference>
<accession>A0A5J4VSX5</accession>
<dbReference type="InterPro" id="IPR008271">
    <property type="entry name" value="Ser/Thr_kinase_AS"/>
</dbReference>
<evidence type="ECO:0000313" key="8">
    <source>
        <dbReference type="Proteomes" id="UP000324800"/>
    </source>
</evidence>
<feature type="compositionally biased region" description="Basic and acidic residues" evidence="5">
    <location>
        <begin position="601"/>
        <end position="617"/>
    </location>
</feature>
<dbReference type="InterPro" id="IPR050235">
    <property type="entry name" value="CK1_Ser-Thr_kinase"/>
</dbReference>
<dbReference type="EMBL" id="SNRW01005152">
    <property type="protein sequence ID" value="KAA6385687.1"/>
    <property type="molecule type" value="Genomic_DNA"/>
</dbReference>
<evidence type="ECO:0000256" key="5">
    <source>
        <dbReference type="SAM" id="MobiDB-lite"/>
    </source>
</evidence>
<feature type="compositionally biased region" description="Basic and acidic residues" evidence="5">
    <location>
        <begin position="772"/>
        <end position="789"/>
    </location>
</feature>
<feature type="compositionally biased region" description="Basic and acidic residues" evidence="5">
    <location>
        <begin position="696"/>
        <end position="710"/>
    </location>
</feature>
<dbReference type="Pfam" id="PF00069">
    <property type="entry name" value="Pkinase"/>
    <property type="match status" value="1"/>
</dbReference>